<sequence>MCGDIGSCEPWAEPAESCDAELAIDSRLARRCLRFALGVVTRCCRRSVFSACSEPDPAPCWLAAPLARGEGPLVCRLSPPVVVDGWLIRVELVTDGGGMDSGSRGWARGRGDGSSIGAKGGGPA</sequence>
<feature type="compositionally biased region" description="Gly residues" evidence="1">
    <location>
        <begin position="112"/>
        <end position="124"/>
    </location>
</feature>
<name>A0AB38U453_BURGA</name>
<feature type="region of interest" description="Disordered" evidence="1">
    <location>
        <begin position="96"/>
        <end position="124"/>
    </location>
</feature>
<dbReference type="RefSeq" id="WP_105853065.1">
    <property type="nucleotide sequence ID" value="NZ_CADEPT010000010.1"/>
</dbReference>
<accession>A0AB38U453</accession>
<gene>
    <name evidence="2" type="ORF">NYZ96_25125</name>
</gene>
<dbReference type="AlphaFoldDB" id="A0AB38U453"/>
<evidence type="ECO:0000313" key="3">
    <source>
        <dbReference type="Proteomes" id="UP001059745"/>
    </source>
</evidence>
<evidence type="ECO:0000313" key="2">
    <source>
        <dbReference type="EMBL" id="UWX74794.1"/>
    </source>
</evidence>
<dbReference type="EMBL" id="CP104215">
    <property type="protein sequence ID" value="UWX74794.1"/>
    <property type="molecule type" value="Genomic_DNA"/>
</dbReference>
<proteinExistence type="predicted"/>
<evidence type="ECO:0000256" key="1">
    <source>
        <dbReference type="SAM" id="MobiDB-lite"/>
    </source>
</evidence>
<organism evidence="2 3">
    <name type="scientific">Burkholderia gladioli</name>
    <name type="common">Pseudomonas marginata</name>
    <name type="synonym">Phytomonas marginata</name>
    <dbReference type="NCBI Taxonomy" id="28095"/>
    <lineage>
        <taxon>Bacteria</taxon>
        <taxon>Pseudomonadati</taxon>
        <taxon>Pseudomonadota</taxon>
        <taxon>Betaproteobacteria</taxon>
        <taxon>Burkholderiales</taxon>
        <taxon>Burkholderiaceae</taxon>
        <taxon>Burkholderia</taxon>
    </lineage>
</organism>
<dbReference type="Proteomes" id="UP001059745">
    <property type="component" value="Chromosome 2"/>
</dbReference>
<reference evidence="2" key="1">
    <citation type="submission" date="2022-09" db="EMBL/GenBank/DDBJ databases">
        <title>Genomic of Burkholderia gladioli.</title>
        <authorList>
            <person name="Wu H."/>
        </authorList>
    </citation>
    <scope>NUCLEOTIDE SEQUENCE</scope>
    <source>
        <strain evidence="2">ZN-S4</strain>
    </source>
</reference>
<protein>
    <submittedName>
        <fullName evidence="2">Uncharacterized protein</fullName>
    </submittedName>
</protein>